<dbReference type="Proteomes" id="UP000184368">
    <property type="component" value="Unassembled WGS sequence"/>
</dbReference>
<accession>A0A1M5JEW8</accession>
<organism evidence="2 3">
    <name type="scientific">Cnuella takakiae</name>
    <dbReference type="NCBI Taxonomy" id="1302690"/>
    <lineage>
        <taxon>Bacteria</taxon>
        <taxon>Pseudomonadati</taxon>
        <taxon>Bacteroidota</taxon>
        <taxon>Chitinophagia</taxon>
        <taxon>Chitinophagales</taxon>
        <taxon>Chitinophagaceae</taxon>
        <taxon>Cnuella</taxon>
    </lineage>
</organism>
<dbReference type="Pfam" id="PF02371">
    <property type="entry name" value="Transposase_20"/>
    <property type="match status" value="1"/>
</dbReference>
<evidence type="ECO:0000313" key="2">
    <source>
        <dbReference type="EMBL" id="SHG38810.1"/>
    </source>
</evidence>
<dbReference type="PANTHER" id="PTHR33055:SF3">
    <property type="entry name" value="PUTATIVE TRANSPOSASE FOR IS117-RELATED"/>
    <property type="match status" value="1"/>
</dbReference>
<evidence type="ECO:0000313" key="3">
    <source>
        <dbReference type="Proteomes" id="UP000184368"/>
    </source>
</evidence>
<reference evidence="2 3" key="1">
    <citation type="submission" date="2016-11" db="EMBL/GenBank/DDBJ databases">
        <authorList>
            <person name="Jaros S."/>
            <person name="Januszkiewicz K."/>
            <person name="Wedrychowicz H."/>
        </authorList>
    </citation>
    <scope>NUCLEOTIDE SEQUENCE [LARGE SCALE GENOMIC DNA]</scope>
    <source>
        <strain evidence="2 3">DSM 26897</strain>
    </source>
</reference>
<dbReference type="EMBL" id="FQUO01000034">
    <property type="protein sequence ID" value="SHG38810.1"/>
    <property type="molecule type" value="Genomic_DNA"/>
</dbReference>
<feature type="domain" description="Transposase IS116/IS110/IS902 C-terminal" evidence="1">
    <location>
        <begin position="103"/>
        <end position="189"/>
    </location>
</feature>
<dbReference type="AlphaFoldDB" id="A0A1M5JEW8"/>
<dbReference type="GO" id="GO:0004803">
    <property type="term" value="F:transposase activity"/>
    <property type="evidence" value="ECO:0007669"/>
    <property type="project" value="InterPro"/>
</dbReference>
<dbReference type="InterPro" id="IPR047650">
    <property type="entry name" value="Transpos_IS110"/>
</dbReference>
<dbReference type="InterPro" id="IPR003346">
    <property type="entry name" value="Transposase_20"/>
</dbReference>
<gene>
    <name evidence="2" type="ORF">SAMN05444008_1341</name>
</gene>
<name>A0A1M5JEW8_9BACT</name>
<dbReference type="RefSeq" id="WP_073048747.1">
    <property type="nucleotide sequence ID" value="NZ_FQUO01000034.1"/>
</dbReference>
<dbReference type="GO" id="GO:0006313">
    <property type="term" value="P:DNA transposition"/>
    <property type="evidence" value="ECO:0007669"/>
    <property type="project" value="InterPro"/>
</dbReference>
<sequence length="231" mass="25464">MDAERLCAYCVSHADTLKASKAVSEAVLQLKDLYAVRARLLRHKAAHSQHLSALKRSEDKTVYAALEQGLRPAIEGLKKSIQKIETAIKELIAGNEALDTRYRLLLSVPGIGHVTAVYLICCTNNFSEAVSGKSLACYAGVAPFGKQSGTSIRGRARVNHMANKELKKLLHQGARSVVVHKEEFRSYYERKKAEGKHDLCVLNAIKNKILLRVASVVSKGRKYEEKLPVAA</sequence>
<protein>
    <submittedName>
        <fullName evidence="2">Transposase IS116/IS110/IS902 family protein</fullName>
    </submittedName>
</protein>
<dbReference type="GO" id="GO:0003677">
    <property type="term" value="F:DNA binding"/>
    <property type="evidence" value="ECO:0007669"/>
    <property type="project" value="InterPro"/>
</dbReference>
<dbReference type="PANTHER" id="PTHR33055">
    <property type="entry name" value="TRANSPOSASE FOR INSERTION SEQUENCE ELEMENT IS1111A"/>
    <property type="match status" value="1"/>
</dbReference>
<proteinExistence type="predicted"/>
<keyword evidence="3" id="KW-1185">Reference proteome</keyword>
<evidence type="ECO:0000259" key="1">
    <source>
        <dbReference type="Pfam" id="PF02371"/>
    </source>
</evidence>